<evidence type="ECO:0000256" key="1">
    <source>
        <dbReference type="ARBA" id="ARBA00004651"/>
    </source>
</evidence>
<feature type="transmembrane region" description="Helical" evidence="6">
    <location>
        <begin position="164"/>
        <end position="185"/>
    </location>
</feature>
<keyword evidence="4 6" id="KW-1133">Transmembrane helix</keyword>
<dbReference type="EMBL" id="CP118868">
    <property type="protein sequence ID" value="WEG35760.1"/>
    <property type="molecule type" value="Genomic_DNA"/>
</dbReference>
<evidence type="ECO:0000256" key="3">
    <source>
        <dbReference type="ARBA" id="ARBA00022692"/>
    </source>
</evidence>
<evidence type="ECO:0000256" key="2">
    <source>
        <dbReference type="ARBA" id="ARBA00022475"/>
    </source>
</evidence>
<evidence type="ECO:0000256" key="4">
    <source>
        <dbReference type="ARBA" id="ARBA00022989"/>
    </source>
</evidence>
<feature type="transmembrane region" description="Helical" evidence="6">
    <location>
        <begin position="93"/>
        <end position="115"/>
    </location>
</feature>
<accession>A0ABY8C9I2</accession>
<evidence type="ECO:0000256" key="5">
    <source>
        <dbReference type="ARBA" id="ARBA00023136"/>
    </source>
</evidence>
<feature type="transmembrane region" description="Helical" evidence="6">
    <location>
        <begin position="297"/>
        <end position="314"/>
    </location>
</feature>
<feature type="transmembrane region" description="Helical" evidence="6">
    <location>
        <begin position="271"/>
        <end position="291"/>
    </location>
</feature>
<comment type="subcellular location">
    <subcellularLocation>
        <location evidence="1">Cell membrane</location>
        <topology evidence="1">Multi-pass membrane protein</topology>
    </subcellularLocation>
</comment>
<dbReference type="Proteomes" id="UP001220478">
    <property type="component" value="Chromosome"/>
</dbReference>
<feature type="transmembrane region" description="Helical" evidence="6">
    <location>
        <begin position="55"/>
        <end position="87"/>
    </location>
</feature>
<protein>
    <submittedName>
        <fullName evidence="7">ABC transporter permease</fullName>
    </submittedName>
</protein>
<evidence type="ECO:0000313" key="7">
    <source>
        <dbReference type="EMBL" id="WEG35760.1"/>
    </source>
</evidence>
<keyword evidence="3 6" id="KW-0812">Transmembrane</keyword>
<gene>
    <name evidence="7" type="ORF">PYS61_00945</name>
</gene>
<name>A0ABY8C9I2_9FIRM</name>
<keyword evidence="5 6" id="KW-0472">Membrane</keyword>
<dbReference type="PANTHER" id="PTHR32196">
    <property type="entry name" value="ABC TRANSPORTER PERMEASE PROTEIN YPHD-RELATED-RELATED"/>
    <property type="match status" value="1"/>
</dbReference>
<keyword evidence="2" id="KW-1003">Cell membrane</keyword>
<sequence length="332" mass="35540">MEKKNSLSHKLVGIVPLITLIFITAIAGLVFRDKYFFSIANIGNVFLKAAKNGGLLALGMTVVIICGEIDLSVGAVFALSGVVMGIVAQLNPWLGLLAGIFVGLVSGLLSGWLVAKLKISSWIVSLAMLFAWRGVCMIIAKRSVRISSSLRFASYNFRCNLPGLQIKIPLFIIIFLVLTIVFSFLMHSTRYGLQLYAVGGNKEAARMMGLNVDKIKFLAFLISGIIAALAGILLASSSGSASLSAGNMYETYAIAMCAIGGVKLSGGYGSVLGTFSGVLIYFVINTIFTYLPSSISVHWQSVLMGVLVLISVASQSEVLNKWHINIKVGKRN</sequence>
<keyword evidence="8" id="KW-1185">Reference proteome</keyword>
<reference evidence="7 8" key="1">
    <citation type="submission" date="2023-02" db="EMBL/GenBank/DDBJ databases">
        <title>Novel Oscillospiraceae bacterial genomes.</title>
        <authorList>
            <person name="Srinivasan S."/>
            <person name="Austin M.N."/>
            <person name="Fiedler T.L."/>
            <person name="Strenk S.M."/>
            <person name="Agnew K.J."/>
            <person name="Nagana Gowda G.A."/>
            <person name="Raftery D."/>
            <person name="Beamer M.A."/>
            <person name="Achilles S.L."/>
            <person name="Wiesenfeld H.C."/>
            <person name="Fredricks D.N."/>
            <person name="Hillier S.L."/>
        </authorList>
    </citation>
    <scope>NUCLEOTIDE SEQUENCE [LARGE SCALE GENOMIC DNA]</scope>
    <source>
        <strain evidence="7 8">CHIC02 1186E3-8</strain>
    </source>
</reference>
<organism evidence="7 8">
    <name type="scientific">Amygdalobacter indicium</name>
    <dbReference type="NCBI Taxonomy" id="3029272"/>
    <lineage>
        <taxon>Bacteria</taxon>
        <taxon>Bacillati</taxon>
        <taxon>Bacillota</taxon>
        <taxon>Clostridia</taxon>
        <taxon>Eubacteriales</taxon>
        <taxon>Oscillospiraceae</taxon>
        <taxon>Amygdalobacter</taxon>
    </lineage>
</organism>
<dbReference type="CDD" id="cd06579">
    <property type="entry name" value="TM_PBP1_transp_AraH_like"/>
    <property type="match status" value="1"/>
</dbReference>
<evidence type="ECO:0000256" key="6">
    <source>
        <dbReference type="SAM" id="Phobius"/>
    </source>
</evidence>
<proteinExistence type="predicted"/>
<feature type="transmembrane region" description="Helical" evidence="6">
    <location>
        <begin position="217"/>
        <end position="236"/>
    </location>
</feature>
<dbReference type="RefSeq" id="WP_315571867.1">
    <property type="nucleotide sequence ID" value="NZ_CP118868.1"/>
</dbReference>
<feature type="transmembrane region" description="Helical" evidence="6">
    <location>
        <begin position="122"/>
        <end position="144"/>
    </location>
</feature>
<feature type="transmembrane region" description="Helical" evidence="6">
    <location>
        <begin position="12"/>
        <end position="31"/>
    </location>
</feature>
<evidence type="ECO:0000313" key="8">
    <source>
        <dbReference type="Proteomes" id="UP001220478"/>
    </source>
</evidence>
<dbReference type="InterPro" id="IPR001851">
    <property type="entry name" value="ABC_transp_permease"/>
</dbReference>
<dbReference type="Pfam" id="PF02653">
    <property type="entry name" value="BPD_transp_2"/>
    <property type="match status" value="1"/>
</dbReference>